<keyword evidence="2" id="KW-1185">Reference proteome</keyword>
<dbReference type="Proteomes" id="UP001301152">
    <property type="component" value="Unassembled WGS sequence"/>
</dbReference>
<dbReference type="EMBL" id="JAPIUZ010000006">
    <property type="protein sequence ID" value="MCX2564548.1"/>
    <property type="molecule type" value="Genomic_DNA"/>
</dbReference>
<organism evidence="1 2">
    <name type="scientific">Acetobacter thailandicus</name>
    <dbReference type="NCBI Taxonomy" id="1502842"/>
    <lineage>
        <taxon>Bacteria</taxon>
        <taxon>Pseudomonadati</taxon>
        <taxon>Pseudomonadota</taxon>
        <taxon>Alphaproteobacteria</taxon>
        <taxon>Acetobacterales</taxon>
        <taxon>Acetobacteraceae</taxon>
        <taxon>Acetobacter</taxon>
    </lineage>
</organism>
<accession>A0ABT3QGZ8</accession>
<evidence type="ECO:0000313" key="2">
    <source>
        <dbReference type="Proteomes" id="UP001301152"/>
    </source>
</evidence>
<sequence>MLLSKIIEIDGVFLGTAVFSDQESHPRFYAAHESVRGIHDAVKPDFCGLLQHVARQFRCNRFNVRPA</sequence>
<reference evidence="1 2" key="1">
    <citation type="submission" date="2022-11" db="EMBL/GenBank/DDBJ databases">
        <title>Genome sequencing of Acetobacter type strain.</title>
        <authorList>
            <person name="Heo J."/>
            <person name="Lee D."/>
            <person name="Han B.-H."/>
            <person name="Hong S.-B."/>
            <person name="Kwon S.-W."/>
        </authorList>
    </citation>
    <scope>NUCLEOTIDE SEQUENCE [LARGE SCALE GENOMIC DNA]</scope>
    <source>
        <strain evidence="1 2">KACC 21253</strain>
    </source>
</reference>
<dbReference type="RefSeq" id="WP_086553877.1">
    <property type="nucleotide sequence ID" value="NZ_JAERKX010000008.1"/>
</dbReference>
<comment type="caution">
    <text evidence="1">The sequence shown here is derived from an EMBL/GenBank/DDBJ whole genome shotgun (WGS) entry which is preliminary data.</text>
</comment>
<name>A0ABT3QGZ8_9PROT</name>
<proteinExistence type="predicted"/>
<evidence type="ECO:0000313" key="1">
    <source>
        <dbReference type="EMBL" id="MCX2564548.1"/>
    </source>
</evidence>
<gene>
    <name evidence="1" type="ORF">OQ497_11345</name>
</gene>
<protein>
    <submittedName>
        <fullName evidence="1">Uncharacterized protein</fullName>
    </submittedName>
</protein>